<dbReference type="RefSeq" id="WP_108974185.1">
    <property type="nucleotide sequence ID" value="NZ_BFBB01000003.1"/>
</dbReference>
<name>A0A2P2DXK8_9LEPT</name>
<dbReference type="Proteomes" id="UP000245133">
    <property type="component" value="Unassembled WGS sequence"/>
</dbReference>
<feature type="coiled-coil region" evidence="1">
    <location>
        <begin position="35"/>
        <end position="111"/>
    </location>
</feature>
<gene>
    <name evidence="2" type="ORF">LPTSP4_08700</name>
</gene>
<keyword evidence="3" id="KW-1185">Reference proteome</keyword>
<dbReference type="OrthoDB" id="339812at2"/>
<dbReference type="AlphaFoldDB" id="A0A2P2DXK8"/>
<evidence type="ECO:0000313" key="2">
    <source>
        <dbReference type="EMBL" id="GBF49359.1"/>
    </source>
</evidence>
<organism evidence="2 3">
    <name type="scientific">Leptospira ryugenii</name>
    <dbReference type="NCBI Taxonomy" id="1917863"/>
    <lineage>
        <taxon>Bacteria</taxon>
        <taxon>Pseudomonadati</taxon>
        <taxon>Spirochaetota</taxon>
        <taxon>Spirochaetia</taxon>
        <taxon>Leptospirales</taxon>
        <taxon>Leptospiraceae</taxon>
        <taxon>Leptospira</taxon>
    </lineage>
</organism>
<comment type="caution">
    <text evidence="2">The sequence shown here is derived from an EMBL/GenBank/DDBJ whole genome shotgun (WGS) entry which is preliminary data.</text>
</comment>
<protein>
    <submittedName>
        <fullName evidence="2">Uncharacterized protein</fullName>
    </submittedName>
</protein>
<proteinExistence type="predicted"/>
<dbReference type="EMBL" id="BFBB01000003">
    <property type="protein sequence ID" value="GBF49359.1"/>
    <property type="molecule type" value="Genomic_DNA"/>
</dbReference>
<keyword evidence="1" id="KW-0175">Coiled coil</keyword>
<evidence type="ECO:0000313" key="3">
    <source>
        <dbReference type="Proteomes" id="UP000245133"/>
    </source>
</evidence>
<reference evidence="2 3" key="1">
    <citation type="submission" date="2018-02" db="EMBL/GenBank/DDBJ databases">
        <title>Novel Leptospira species isolated from soil and water in Japan.</title>
        <authorList>
            <person name="Nakao R."/>
            <person name="Masuzawa T."/>
        </authorList>
    </citation>
    <scope>NUCLEOTIDE SEQUENCE [LARGE SCALE GENOMIC DNA]</scope>
    <source>
        <strain evidence="2 3">YH101</strain>
    </source>
</reference>
<sequence length="131" mass="15435">MRIPFYQKKKKYLLDLISNLQKEAEYLSYGDADSAVQLEFKNENLIQKLKELDQQNLDISLDLPASSEDIQASQEVFQLLDQAREIQSKVQKALETELQNAKKEYYEFQVQRKLKVHFAQNLGLSWIKNYC</sequence>
<accession>A0A2P2DXK8</accession>
<evidence type="ECO:0000256" key="1">
    <source>
        <dbReference type="SAM" id="Coils"/>
    </source>
</evidence>